<organism evidence="1 4">
    <name type="scientific">Pseudoalteromonas aurantia</name>
    <dbReference type="NCBI Taxonomy" id="43654"/>
    <lineage>
        <taxon>Bacteria</taxon>
        <taxon>Pseudomonadati</taxon>
        <taxon>Pseudomonadota</taxon>
        <taxon>Gammaproteobacteria</taxon>
        <taxon>Alteromonadales</taxon>
        <taxon>Pseudoalteromonadaceae</taxon>
        <taxon>Pseudoalteromonas</taxon>
    </lineage>
</organism>
<dbReference type="OrthoDB" id="6312485at2"/>
<gene>
    <name evidence="1" type="ORF">CWC19_09405</name>
    <name evidence="2" type="ORF">CWC20_12150</name>
</gene>
<evidence type="ECO:0000313" key="2">
    <source>
        <dbReference type="EMBL" id="TMO73866.1"/>
    </source>
</evidence>
<dbReference type="EMBL" id="PNBX01000036">
    <property type="protein sequence ID" value="TMO68485.1"/>
    <property type="molecule type" value="Genomic_DNA"/>
</dbReference>
<evidence type="ECO:0008006" key="5">
    <source>
        <dbReference type="Google" id="ProtNLM"/>
    </source>
</evidence>
<sequence length="79" mass="8825">MKFGLPLCVIVLLSACQNYNSAELNHCAQQNYQCESSCKQSNTPGTMSHDICDSECIDSFNQCKAQVEKLTKNSNPKYQ</sequence>
<protein>
    <recommendedName>
        <fullName evidence="5">Orphan protein</fullName>
    </recommendedName>
</protein>
<reference evidence="3 4" key="1">
    <citation type="submission" date="2018-01" db="EMBL/GenBank/DDBJ databases">
        <authorList>
            <person name="Paulsen S."/>
            <person name="Gram L.K."/>
        </authorList>
    </citation>
    <scope>NUCLEOTIDE SEQUENCE [LARGE SCALE GENOMIC DNA]</scope>
    <source>
        <strain evidence="1 4">S3790</strain>
        <strain evidence="2 3">S3895</strain>
    </source>
</reference>
<name>A0A5S3V9C4_9GAMM</name>
<comment type="caution">
    <text evidence="1">The sequence shown here is derived from an EMBL/GenBank/DDBJ whole genome shotgun (WGS) entry which is preliminary data.</text>
</comment>
<dbReference type="EMBL" id="PNBW01000053">
    <property type="protein sequence ID" value="TMO73866.1"/>
    <property type="molecule type" value="Genomic_DNA"/>
</dbReference>
<dbReference type="Proteomes" id="UP000307164">
    <property type="component" value="Unassembled WGS sequence"/>
</dbReference>
<dbReference type="Proteomes" id="UP000307217">
    <property type="component" value="Unassembled WGS sequence"/>
</dbReference>
<evidence type="ECO:0000313" key="1">
    <source>
        <dbReference type="EMBL" id="TMO68485.1"/>
    </source>
</evidence>
<reference evidence="4" key="2">
    <citation type="submission" date="2019-06" db="EMBL/GenBank/DDBJ databases">
        <title>Co-occurence of chitin degradation, pigmentation and bioactivity in marine Pseudoalteromonas.</title>
        <authorList>
            <person name="Sonnenschein E.C."/>
            <person name="Bech P.K."/>
        </authorList>
    </citation>
    <scope>NUCLEOTIDE SEQUENCE [LARGE SCALE GENOMIC DNA]</scope>
    <source>
        <strain evidence="4">S3790</strain>
    </source>
</reference>
<evidence type="ECO:0000313" key="3">
    <source>
        <dbReference type="Proteomes" id="UP000307164"/>
    </source>
</evidence>
<proteinExistence type="predicted"/>
<dbReference type="AlphaFoldDB" id="A0A5S3V9C4"/>
<accession>A0A5S3V9C4</accession>
<evidence type="ECO:0000313" key="4">
    <source>
        <dbReference type="Proteomes" id="UP000307217"/>
    </source>
</evidence>
<keyword evidence="3" id="KW-1185">Reference proteome</keyword>
<reference evidence="1" key="3">
    <citation type="submission" date="2019-09" db="EMBL/GenBank/DDBJ databases">
        <title>Co-occurence of chitin degradation, pigmentation and bioactivity in marine Pseudoalteromonas.</title>
        <authorList>
            <person name="Sonnenschein E.C."/>
            <person name="Bech P.K."/>
        </authorList>
    </citation>
    <scope>NUCLEOTIDE SEQUENCE</scope>
    <source>
        <strain evidence="1">S3790</strain>
        <strain evidence="2 3">S3895</strain>
    </source>
</reference>
<dbReference type="PROSITE" id="PS51257">
    <property type="entry name" value="PROKAR_LIPOPROTEIN"/>
    <property type="match status" value="1"/>
</dbReference>